<name>A0ABP3YV23_9ACTN</name>
<keyword evidence="3" id="KW-1185">Reference proteome</keyword>
<evidence type="ECO:0000313" key="3">
    <source>
        <dbReference type="Proteomes" id="UP001501005"/>
    </source>
</evidence>
<dbReference type="EMBL" id="BAAAHG010000003">
    <property type="protein sequence ID" value="GAA0903649.1"/>
    <property type="molecule type" value="Genomic_DNA"/>
</dbReference>
<sequence length="93" mass="9622">MTGFGQVDADRKRARLCVPVRVRLPAPFTARARPGAVLAARLTIVSGRGGGPGPLAEDAARVRDLKATEPRPYHTGPASSGDPAALRSALPAL</sequence>
<gene>
    <name evidence="2" type="ORF">GCM10009549_06430</name>
</gene>
<feature type="compositionally biased region" description="Basic and acidic residues" evidence="1">
    <location>
        <begin position="58"/>
        <end position="72"/>
    </location>
</feature>
<feature type="region of interest" description="Disordered" evidence="1">
    <location>
        <begin position="46"/>
        <end position="93"/>
    </location>
</feature>
<proteinExistence type="predicted"/>
<organism evidence="2 3">
    <name type="scientific">Streptomyces thermoalcalitolerans</name>
    <dbReference type="NCBI Taxonomy" id="65605"/>
    <lineage>
        <taxon>Bacteria</taxon>
        <taxon>Bacillati</taxon>
        <taxon>Actinomycetota</taxon>
        <taxon>Actinomycetes</taxon>
        <taxon>Kitasatosporales</taxon>
        <taxon>Streptomycetaceae</taxon>
        <taxon>Streptomyces</taxon>
    </lineage>
</organism>
<evidence type="ECO:0000256" key="1">
    <source>
        <dbReference type="SAM" id="MobiDB-lite"/>
    </source>
</evidence>
<evidence type="ECO:0000313" key="2">
    <source>
        <dbReference type="EMBL" id="GAA0903649.1"/>
    </source>
</evidence>
<protein>
    <submittedName>
        <fullName evidence="2">Uncharacterized protein</fullName>
    </submittedName>
</protein>
<reference evidence="3" key="1">
    <citation type="journal article" date="2019" name="Int. J. Syst. Evol. Microbiol.">
        <title>The Global Catalogue of Microorganisms (GCM) 10K type strain sequencing project: providing services to taxonomists for standard genome sequencing and annotation.</title>
        <authorList>
            <consortium name="The Broad Institute Genomics Platform"/>
            <consortium name="The Broad Institute Genome Sequencing Center for Infectious Disease"/>
            <person name="Wu L."/>
            <person name="Ma J."/>
        </authorList>
    </citation>
    <scope>NUCLEOTIDE SEQUENCE [LARGE SCALE GENOMIC DNA]</scope>
    <source>
        <strain evidence="3">JCM 10673</strain>
    </source>
</reference>
<comment type="caution">
    <text evidence="2">The sequence shown here is derived from an EMBL/GenBank/DDBJ whole genome shotgun (WGS) entry which is preliminary data.</text>
</comment>
<accession>A0ABP3YV23</accession>
<dbReference type="Proteomes" id="UP001501005">
    <property type="component" value="Unassembled WGS sequence"/>
</dbReference>